<dbReference type="AlphaFoldDB" id="A0A0P1I2D5"/>
<proteinExistence type="inferred from homology"/>
<feature type="DNA-binding region" description="H-T-H motif" evidence="7 8">
    <location>
        <begin position="31"/>
        <end position="50"/>
    </location>
</feature>
<comment type="function">
    <text evidence="7">Repressor involved in choline regulation of the bet genes.</text>
</comment>
<dbReference type="GO" id="GO:0003677">
    <property type="term" value="F:DNA binding"/>
    <property type="evidence" value="ECO:0007669"/>
    <property type="project" value="UniProtKB-UniRule"/>
</dbReference>
<reference evidence="11" key="1">
    <citation type="submission" date="2015-09" db="EMBL/GenBank/DDBJ databases">
        <authorList>
            <person name="Rodrigo-Torres L."/>
            <person name="Arahal D.R."/>
        </authorList>
    </citation>
    <scope>NUCLEOTIDE SEQUENCE [LARGE SCALE GENOMIC DNA]</scope>
    <source>
        <strain evidence="11">CECT 5091</strain>
    </source>
</reference>
<dbReference type="Pfam" id="PF13977">
    <property type="entry name" value="TetR_C_6"/>
    <property type="match status" value="1"/>
</dbReference>
<evidence type="ECO:0000256" key="7">
    <source>
        <dbReference type="HAMAP-Rule" id="MF_00768"/>
    </source>
</evidence>
<dbReference type="GO" id="GO:0045892">
    <property type="term" value="P:negative regulation of DNA-templated transcription"/>
    <property type="evidence" value="ECO:0007669"/>
    <property type="project" value="UniProtKB-UniRule"/>
</dbReference>
<dbReference type="GO" id="GO:0019285">
    <property type="term" value="P:glycine betaine biosynthetic process from choline"/>
    <property type="evidence" value="ECO:0007669"/>
    <property type="project" value="UniProtKB-UniRule"/>
</dbReference>
<keyword evidence="3 7" id="KW-0805">Transcription regulation</keyword>
<evidence type="ECO:0000256" key="1">
    <source>
        <dbReference type="ARBA" id="ARBA00004719"/>
    </source>
</evidence>
<name>A0A0P1I2D5_9RHOB</name>
<sequence>MPKLGMEPIRRDAIVRATIAELGSKKSLDVTVSQIAKRAGMSSALAHHYFGGKDQIFLAAMRRILSDFGAEARSELKAAAPQERAQAIIRASFAPSCFTPDVIAAWMTFYVLAQTNDDALRLWQIYQARVRSNLIYALRPLVSDPVETAENMIALIDGLYIRAALSAPKKPQLAVNHALRVLNILLEAEK</sequence>
<dbReference type="InterPro" id="IPR039538">
    <property type="entry name" value="BetI_C"/>
</dbReference>
<dbReference type="NCBIfam" id="NF001978">
    <property type="entry name" value="PRK00767.1"/>
    <property type="match status" value="1"/>
</dbReference>
<accession>A0A0P1I2D5</accession>
<protein>
    <recommendedName>
        <fullName evidence="7">HTH-type transcriptional regulator BetI</fullName>
    </recommendedName>
</protein>
<dbReference type="UniPathway" id="UPA00529"/>
<comment type="function">
    <text evidence="6">Repressor involved in the biosynthesis of the osmoprotectant glycine betaine. It represses transcription of the choline transporter BetT and the genes of BetAB involved in the synthesis of glycine betaine.</text>
</comment>
<evidence type="ECO:0000256" key="8">
    <source>
        <dbReference type="PROSITE-ProRule" id="PRU00335"/>
    </source>
</evidence>
<dbReference type="NCBIfam" id="TIGR03384">
    <property type="entry name" value="betaine_BetI"/>
    <property type="match status" value="1"/>
</dbReference>
<dbReference type="OrthoDB" id="7618612at2"/>
<dbReference type="InterPro" id="IPR036271">
    <property type="entry name" value="Tet_transcr_reg_TetR-rel_C_sf"/>
</dbReference>
<dbReference type="RefSeq" id="WP_058280167.1">
    <property type="nucleotide sequence ID" value="NZ_CYUD01000001.1"/>
</dbReference>
<dbReference type="Pfam" id="PF00440">
    <property type="entry name" value="TetR_N"/>
    <property type="match status" value="1"/>
</dbReference>
<evidence type="ECO:0000256" key="5">
    <source>
        <dbReference type="ARBA" id="ARBA00023163"/>
    </source>
</evidence>
<dbReference type="SUPFAM" id="SSF48498">
    <property type="entry name" value="Tetracyclin repressor-like, C-terminal domain"/>
    <property type="match status" value="1"/>
</dbReference>
<evidence type="ECO:0000256" key="6">
    <source>
        <dbReference type="ARBA" id="ARBA00024936"/>
    </source>
</evidence>
<keyword evidence="5 7" id="KW-0804">Transcription</keyword>
<dbReference type="Proteomes" id="UP000051260">
    <property type="component" value="Unassembled WGS sequence"/>
</dbReference>
<dbReference type="InterPro" id="IPR001647">
    <property type="entry name" value="HTH_TetR"/>
</dbReference>
<dbReference type="GO" id="GO:0003700">
    <property type="term" value="F:DNA-binding transcription factor activity"/>
    <property type="evidence" value="ECO:0007669"/>
    <property type="project" value="UniProtKB-UniRule"/>
</dbReference>
<dbReference type="EMBL" id="CYUD01000001">
    <property type="protein sequence ID" value="CUJ85821.1"/>
    <property type="molecule type" value="Genomic_DNA"/>
</dbReference>
<evidence type="ECO:0000313" key="10">
    <source>
        <dbReference type="EMBL" id="CUJ85821.1"/>
    </source>
</evidence>
<gene>
    <name evidence="7" type="primary">betI</name>
    <name evidence="10" type="ORF">RUE5091_00391</name>
</gene>
<keyword evidence="2 7" id="KW-0678">Repressor</keyword>
<dbReference type="STRING" id="1715692.RUE5091_00391"/>
<dbReference type="PROSITE" id="PS50977">
    <property type="entry name" value="HTH_TETR_2"/>
    <property type="match status" value="1"/>
</dbReference>
<dbReference type="Gene3D" id="1.10.357.10">
    <property type="entry name" value="Tetracycline Repressor, domain 2"/>
    <property type="match status" value="1"/>
</dbReference>
<evidence type="ECO:0000256" key="4">
    <source>
        <dbReference type="ARBA" id="ARBA00023125"/>
    </source>
</evidence>
<dbReference type="HAMAP" id="MF_00768">
    <property type="entry name" value="HTH_type_BetI"/>
    <property type="match status" value="1"/>
</dbReference>
<evidence type="ECO:0000256" key="2">
    <source>
        <dbReference type="ARBA" id="ARBA00022491"/>
    </source>
</evidence>
<comment type="pathway">
    <text evidence="1 7">Amine and polyamine biosynthesis; betaine biosynthesis via choline pathway [regulation].</text>
</comment>
<keyword evidence="4 7" id="KW-0238">DNA-binding</keyword>
<evidence type="ECO:0000313" key="11">
    <source>
        <dbReference type="Proteomes" id="UP000051260"/>
    </source>
</evidence>
<keyword evidence="11" id="KW-1185">Reference proteome</keyword>
<dbReference type="InterPro" id="IPR017757">
    <property type="entry name" value="Tscrpt_rep_BetI"/>
</dbReference>
<evidence type="ECO:0000256" key="3">
    <source>
        <dbReference type="ARBA" id="ARBA00023015"/>
    </source>
</evidence>
<organism evidence="10 11">
    <name type="scientific">Ruegeria denitrificans</name>
    <dbReference type="NCBI Taxonomy" id="1715692"/>
    <lineage>
        <taxon>Bacteria</taxon>
        <taxon>Pseudomonadati</taxon>
        <taxon>Pseudomonadota</taxon>
        <taxon>Alphaproteobacteria</taxon>
        <taxon>Rhodobacterales</taxon>
        <taxon>Roseobacteraceae</taxon>
        <taxon>Ruegeria</taxon>
    </lineage>
</organism>
<dbReference type="InterPro" id="IPR009057">
    <property type="entry name" value="Homeodomain-like_sf"/>
</dbReference>
<dbReference type="SUPFAM" id="SSF46689">
    <property type="entry name" value="Homeodomain-like"/>
    <property type="match status" value="1"/>
</dbReference>
<evidence type="ECO:0000259" key="9">
    <source>
        <dbReference type="PROSITE" id="PS50977"/>
    </source>
</evidence>
<feature type="domain" description="HTH tetR-type" evidence="9">
    <location>
        <begin position="8"/>
        <end position="68"/>
    </location>
</feature>